<evidence type="ECO:0000256" key="6">
    <source>
        <dbReference type="ARBA" id="ARBA00022605"/>
    </source>
</evidence>
<dbReference type="HAMAP" id="MF_01209">
    <property type="entry name" value="CPSase_S_chain"/>
    <property type="match status" value="1"/>
</dbReference>
<accession>A0A4Z0BT33</accession>
<comment type="subunit">
    <text evidence="13">Composed of two chains; the small (or glutamine) chain promotes the hydrolysis of glutamine to ammonia, which is used by the large (or ammonia) chain to synthesize carbamoyl phosphate. Tetramer of heterodimers (alpha,beta)4.</text>
</comment>
<feature type="binding site" evidence="13">
    <location>
        <position position="280"/>
    </location>
    <ligand>
        <name>L-glutamine</name>
        <dbReference type="ChEBI" id="CHEBI:58359"/>
    </ligand>
</feature>
<feature type="active site" evidence="13">
    <location>
        <position position="363"/>
    </location>
</feature>
<comment type="catalytic activity">
    <reaction evidence="11 13">
        <text>hydrogencarbonate + L-glutamine + 2 ATP + H2O = carbamoyl phosphate + L-glutamate + 2 ADP + phosphate + 2 H(+)</text>
        <dbReference type="Rhea" id="RHEA:18633"/>
        <dbReference type="ChEBI" id="CHEBI:15377"/>
        <dbReference type="ChEBI" id="CHEBI:15378"/>
        <dbReference type="ChEBI" id="CHEBI:17544"/>
        <dbReference type="ChEBI" id="CHEBI:29985"/>
        <dbReference type="ChEBI" id="CHEBI:30616"/>
        <dbReference type="ChEBI" id="CHEBI:43474"/>
        <dbReference type="ChEBI" id="CHEBI:58228"/>
        <dbReference type="ChEBI" id="CHEBI:58359"/>
        <dbReference type="ChEBI" id="CHEBI:456216"/>
        <dbReference type="EC" id="6.3.5.5"/>
    </reaction>
</comment>
<keyword evidence="4 13" id="KW-0055">Arginine biosynthesis</keyword>
<dbReference type="UniPathway" id="UPA00070">
    <property type="reaction ID" value="UER00115"/>
</dbReference>
<dbReference type="SUPFAM" id="SSF52317">
    <property type="entry name" value="Class I glutamine amidotransferase-like"/>
    <property type="match status" value="1"/>
</dbReference>
<dbReference type="NCBIfam" id="NF009475">
    <property type="entry name" value="PRK12838.1"/>
    <property type="match status" value="1"/>
</dbReference>
<dbReference type="GO" id="GO:0004088">
    <property type="term" value="F:carbamoyl-phosphate synthase (glutamine-hydrolyzing) activity"/>
    <property type="evidence" value="ECO:0007669"/>
    <property type="project" value="UniProtKB-UniRule"/>
</dbReference>
<evidence type="ECO:0000256" key="8">
    <source>
        <dbReference type="ARBA" id="ARBA00022840"/>
    </source>
</evidence>
<dbReference type="PRINTS" id="PR00096">
    <property type="entry name" value="GATASE"/>
</dbReference>
<organism evidence="15 16">
    <name type="scientific">Ramlibacter rhizophilus</name>
    <dbReference type="NCBI Taxonomy" id="1781167"/>
    <lineage>
        <taxon>Bacteria</taxon>
        <taxon>Pseudomonadati</taxon>
        <taxon>Pseudomonadota</taxon>
        <taxon>Betaproteobacteria</taxon>
        <taxon>Burkholderiales</taxon>
        <taxon>Comamonadaceae</taxon>
        <taxon>Ramlibacter</taxon>
    </lineage>
</organism>
<feature type="active site" description="Nucleophile" evidence="13">
    <location>
        <position position="279"/>
    </location>
</feature>
<keyword evidence="7 13" id="KW-0547">Nucleotide-binding</keyword>
<dbReference type="SMART" id="SM01097">
    <property type="entry name" value="CPSase_sm_chain"/>
    <property type="match status" value="1"/>
</dbReference>
<dbReference type="Pfam" id="PF00988">
    <property type="entry name" value="CPSase_sm_chain"/>
    <property type="match status" value="1"/>
</dbReference>
<dbReference type="InterPro" id="IPR017926">
    <property type="entry name" value="GATASE"/>
</dbReference>
<comment type="caution">
    <text evidence="15">The sequence shown here is derived from an EMBL/GenBank/DDBJ whole genome shotgun (WGS) entry which is preliminary data.</text>
</comment>
<evidence type="ECO:0000256" key="1">
    <source>
        <dbReference type="ARBA" id="ARBA00004812"/>
    </source>
</evidence>
<dbReference type="PRINTS" id="PR00099">
    <property type="entry name" value="CPSGATASE"/>
</dbReference>
<evidence type="ECO:0000256" key="12">
    <source>
        <dbReference type="ARBA" id="ARBA00049285"/>
    </source>
</evidence>
<dbReference type="InterPro" id="IPR006274">
    <property type="entry name" value="CarbamoylP_synth_ssu"/>
</dbReference>
<dbReference type="Gene3D" id="3.40.50.880">
    <property type="match status" value="1"/>
</dbReference>
<dbReference type="NCBIfam" id="TIGR01368">
    <property type="entry name" value="CPSaseIIsmall"/>
    <property type="match status" value="1"/>
</dbReference>
<dbReference type="FunFam" id="3.50.30.20:FF:000001">
    <property type="entry name" value="Carbamoyl-phosphate synthase small chain"/>
    <property type="match status" value="1"/>
</dbReference>
<evidence type="ECO:0000256" key="13">
    <source>
        <dbReference type="HAMAP-Rule" id="MF_01209"/>
    </source>
</evidence>
<comment type="function">
    <text evidence="13">Small subunit of the glutamine-dependent carbamoyl phosphate synthetase (CPSase). CPSase catalyzes the formation of carbamoyl phosphate from the ammonia moiety of glutamine, carbonate, and phosphate donated by ATP, constituting the first step of 2 biosynthetic pathways, one leading to arginine and/or urea and the other to pyrimidine nucleotides. The small subunit (glutamine amidotransferase) binds and cleaves glutamine to supply the large subunit with the substrate ammonia.</text>
</comment>
<feature type="binding site" evidence="13">
    <location>
        <position position="283"/>
    </location>
    <ligand>
        <name>L-glutamine</name>
        <dbReference type="ChEBI" id="CHEBI:58359"/>
    </ligand>
</feature>
<evidence type="ECO:0000313" key="16">
    <source>
        <dbReference type="Proteomes" id="UP000297564"/>
    </source>
</evidence>
<comment type="pathway">
    <text evidence="1 13">Pyrimidine metabolism; UMP biosynthesis via de novo pathway; (S)-dihydroorotate from bicarbonate: step 1/3.</text>
</comment>
<dbReference type="PANTHER" id="PTHR43418">
    <property type="entry name" value="MULTIFUNCTIONAL TRYPTOPHAN BIOSYNTHESIS PROTEIN-RELATED"/>
    <property type="match status" value="1"/>
</dbReference>
<dbReference type="UniPathway" id="UPA00068">
    <property type="reaction ID" value="UER00171"/>
</dbReference>
<dbReference type="CDD" id="cd01744">
    <property type="entry name" value="GATase1_CPSase"/>
    <property type="match status" value="1"/>
</dbReference>
<dbReference type="GO" id="GO:0004359">
    <property type="term" value="F:glutaminase activity"/>
    <property type="evidence" value="ECO:0007669"/>
    <property type="project" value="RHEA"/>
</dbReference>
<dbReference type="AlphaFoldDB" id="A0A4Z0BT33"/>
<keyword evidence="16" id="KW-1185">Reference proteome</keyword>
<feature type="binding site" evidence="13">
    <location>
        <position position="323"/>
    </location>
    <ligand>
        <name>L-glutamine</name>
        <dbReference type="ChEBI" id="CHEBI:58359"/>
    </ligand>
</feature>
<keyword evidence="8 13" id="KW-0067">ATP-binding</keyword>
<comment type="pathway">
    <text evidence="2 13">Amino-acid biosynthesis; L-arginine biosynthesis; carbamoyl phosphate from bicarbonate: step 1/1.</text>
</comment>
<dbReference type="SUPFAM" id="SSF52021">
    <property type="entry name" value="Carbamoyl phosphate synthetase, small subunit N-terminal domain"/>
    <property type="match status" value="1"/>
</dbReference>
<gene>
    <name evidence="13 15" type="primary">carA</name>
    <name evidence="15" type="ORF">EZ242_09660</name>
</gene>
<dbReference type="PROSITE" id="PS51273">
    <property type="entry name" value="GATASE_TYPE_1"/>
    <property type="match status" value="1"/>
</dbReference>
<dbReference type="InterPro" id="IPR050472">
    <property type="entry name" value="Anth_synth/Amidotransfase"/>
</dbReference>
<evidence type="ECO:0000313" key="15">
    <source>
        <dbReference type="EMBL" id="TFZ01624.1"/>
    </source>
</evidence>
<dbReference type="InterPro" id="IPR035686">
    <property type="entry name" value="CPSase_GATase1"/>
</dbReference>
<dbReference type="GO" id="GO:0006526">
    <property type="term" value="P:L-arginine biosynthetic process"/>
    <property type="evidence" value="ECO:0007669"/>
    <property type="project" value="UniProtKB-UniRule"/>
</dbReference>
<keyword evidence="10 13" id="KW-0665">Pyrimidine biosynthesis</keyword>
<evidence type="ECO:0000256" key="2">
    <source>
        <dbReference type="ARBA" id="ARBA00005077"/>
    </source>
</evidence>
<feature type="binding site" evidence="13">
    <location>
        <position position="324"/>
    </location>
    <ligand>
        <name>L-glutamine</name>
        <dbReference type="ChEBI" id="CHEBI:58359"/>
    </ligand>
</feature>
<dbReference type="Proteomes" id="UP000297564">
    <property type="component" value="Unassembled WGS sequence"/>
</dbReference>
<feature type="binding site" evidence="13">
    <location>
        <position position="54"/>
    </location>
    <ligand>
        <name>L-glutamine</name>
        <dbReference type="ChEBI" id="CHEBI:58359"/>
    </ligand>
</feature>
<keyword evidence="9 13" id="KW-0315">Glutamine amidotransferase</keyword>
<keyword evidence="5 13" id="KW-0436">Ligase</keyword>
<feature type="binding site" evidence="13">
    <location>
        <position position="321"/>
    </location>
    <ligand>
        <name>L-glutamine</name>
        <dbReference type="ChEBI" id="CHEBI:58359"/>
    </ligand>
</feature>
<reference evidence="15 16" key="1">
    <citation type="submission" date="2019-03" db="EMBL/GenBank/DDBJ databases">
        <title>Ramlibacter rhizophilus CCTCC AB2015357, whole genome shotgun sequence.</title>
        <authorList>
            <person name="Zhang X."/>
            <person name="Feng G."/>
            <person name="Zhu H."/>
        </authorList>
    </citation>
    <scope>NUCLEOTIDE SEQUENCE [LARGE SCALE GENOMIC DNA]</scope>
    <source>
        <strain evidence="15 16">CCTCC AB2015357</strain>
    </source>
</reference>
<proteinExistence type="inferred from homology"/>
<dbReference type="PANTHER" id="PTHR43418:SF7">
    <property type="entry name" value="CARBAMOYL-PHOSPHATE SYNTHASE SMALL CHAIN"/>
    <property type="match status" value="1"/>
</dbReference>
<dbReference type="GO" id="GO:0006541">
    <property type="term" value="P:glutamine metabolic process"/>
    <property type="evidence" value="ECO:0007669"/>
    <property type="project" value="InterPro"/>
</dbReference>
<dbReference type="InterPro" id="IPR029062">
    <property type="entry name" value="Class_I_gatase-like"/>
</dbReference>
<protein>
    <recommendedName>
        <fullName evidence="13">Carbamoyl phosphate synthase small chain</fullName>
        <ecNumber evidence="13">6.3.5.5</ecNumber>
    </recommendedName>
    <alternativeName>
        <fullName evidence="13">Carbamoyl phosphate synthetase glutamine chain</fullName>
    </alternativeName>
</protein>
<dbReference type="InterPro" id="IPR002474">
    <property type="entry name" value="CarbamoylP_synth_ssu_N"/>
</dbReference>
<feature type="binding site" evidence="13">
    <location>
        <position position="253"/>
    </location>
    <ligand>
        <name>L-glutamine</name>
        <dbReference type="ChEBI" id="CHEBI:58359"/>
    </ligand>
</feature>
<dbReference type="GO" id="GO:0006207">
    <property type="term" value="P:'de novo' pyrimidine nucleobase biosynthetic process"/>
    <property type="evidence" value="ECO:0007669"/>
    <property type="project" value="InterPro"/>
</dbReference>
<evidence type="ECO:0000256" key="9">
    <source>
        <dbReference type="ARBA" id="ARBA00022962"/>
    </source>
</evidence>
<keyword evidence="6 13" id="KW-0028">Amino-acid biosynthesis</keyword>
<comment type="similarity">
    <text evidence="3 13">Belongs to the CarA family.</text>
</comment>
<dbReference type="FunFam" id="3.40.50.880:FF:000011">
    <property type="entry name" value="Carbamoyl-phosphate synthase small chain"/>
    <property type="match status" value="1"/>
</dbReference>
<feature type="domain" description="Carbamoyl-phosphate synthase small subunit N-terminal" evidence="14">
    <location>
        <begin position="10"/>
        <end position="140"/>
    </location>
</feature>
<dbReference type="InterPro" id="IPR036480">
    <property type="entry name" value="CarbP_synth_ssu_N_sf"/>
</dbReference>
<evidence type="ECO:0000256" key="7">
    <source>
        <dbReference type="ARBA" id="ARBA00022741"/>
    </source>
</evidence>
<feature type="region of interest" description="CPSase" evidence="13">
    <location>
        <begin position="1"/>
        <end position="202"/>
    </location>
</feature>
<sequence>MLLSQQASQPSAILALADGTVFVGNSIGATGSTTGEVVFNTSLTGYQEILTDPSYARQIVTLTYPHIGNYGVNEEDVEAAKVHAAGLIIRDLPLIASNFRETLTLSAYLQREGTVGISDIDTRKLTRILREKGAQNGCILALPAGQEVTPAHLEEAVAQARQAPAMNGQDLAKVVSATRPYEWTETEWQLGSGYGKLENPRYHVVAFDYGVKKNILRMLAERGCKVTVVPAQTSAAEVRKLSPDGVFLSNGPGDPEPCDYAIEATRELIEDGYPTFGICLGHQLMALASGARTFKMKFGHHGANHPVKDLDNGRVSITSQNHGFAVDEKTLPANVRPTHVSLFDGTLQGLARTDKPAFCFQGHPEASPGPHDIGYLFDKFTGLMDQAKK</sequence>
<evidence type="ECO:0000256" key="5">
    <source>
        <dbReference type="ARBA" id="ARBA00022598"/>
    </source>
</evidence>
<feature type="binding site" evidence="13">
    <location>
        <position position="251"/>
    </location>
    <ligand>
        <name>L-glutamine</name>
        <dbReference type="ChEBI" id="CHEBI:58359"/>
    </ligand>
</feature>
<feature type="active site" evidence="13">
    <location>
        <position position="365"/>
    </location>
</feature>
<dbReference type="EMBL" id="SMLL01000003">
    <property type="protein sequence ID" value="TFZ01624.1"/>
    <property type="molecule type" value="Genomic_DNA"/>
</dbReference>
<name>A0A4Z0BT33_9BURK</name>
<dbReference type="Gene3D" id="3.50.30.20">
    <property type="entry name" value="Carbamoyl-phosphate synthase small subunit, N-terminal domain"/>
    <property type="match status" value="1"/>
</dbReference>
<evidence type="ECO:0000256" key="4">
    <source>
        <dbReference type="ARBA" id="ARBA00022571"/>
    </source>
</evidence>
<dbReference type="OrthoDB" id="9804328at2"/>
<dbReference type="GO" id="GO:0005524">
    <property type="term" value="F:ATP binding"/>
    <property type="evidence" value="ECO:0007669"/>
    <property type="project" value="UniProtKB-UniRule"/>
</dbReference>
<evidence type="ECO:0000256" key="3">
    <source>
        <dbReference type="ARBA" id="ARBA00007800"/>
    </source>
</evidence>
<dbReference type="EC" id="6.3.5.5" evidence="13"/>
<evidence type="ECO:0000259" key="14">
    <source>
        <dbReference type="SMART" id="SM01097"/>
    </source>
</evidence>
<dbReference type="RefSeq" id="WP_135284923.1">
    <property type="nucleotide sequence ID" value="NZ_SMLL01000003.1"/>
</dbReference>
<dbReference type="Pfam" id="PF00117">
    <property type="entry name" value="GATase"/>
    <property type="match status" value="1"/>
</dbReference>
<dbReference type="GO" id="GO:0044205">
    <property type="term" value="P:'de novo' UMP biosynthetic process"/>
    <property type="evidence" value="ECO:0007669"/>
    <property type="project" value="UniProtKB-UniRule"/>
</dbReference>
<evidence type="ECO:0000256" key="11">
    <source>
        <dbReference type="ARBA" id="ARBA00048816"/>
    </source>
</evidence>
<comment type="catalytic activity">
    <reaction evidence="12 13">
        <text>L-glutamine + H2O = L-glutamate + NH4(+)</text>
        <dbReference type="Rhea" id="RHEA:15889"/>
        <dbReference type="ChEBI" id="CHEBI:15377"/>
        <dbReference type="ChEBI" id="CHEBI:28938"/>
        <dbReference type="ChEBI" id="CHEBI:29985"/>
        <dbReference type="ChEBI" id="CHEBI:58359"/>
    </reaction>
</comment>
<evidence type="ECO:0000256" key="10">
    <source>
        <dbReference type="ARBA" id="ARBA00022975"/>
    </source>
</evidence>